<keyword evidence="2" id="KW-0378">Hydrolase</keyword>
<dbReference type="Pfam" id="PF12697">
    <property type="entry name" value="Abhydrolase_6"/>
    <property type="match status" value="1"/>
</dbReference>
<dbReference type="PANTHER" id="PTHR43798:SF33">
    <property type="entry name" value="HYDROLASE, PUTATIVE (AFU_ORTHOLOGUE AFUA_2G14860)-RELATED"/>
    <property type="match status" value="1"/>
</dbReference>
<accession>A0ABM9LFA9</accession>
<keyword evidence="3" id="KW-1185">Reference proteome</keyword>
<protein>
    <submittedName>
        <fullName evidence="2">Alpha/beta hydrolase</fullName>
    </submittedName>
</protein>
<dbReference type="Proteomes" id="UP001190336">
    <property type="component" value="Chromosome"/>
</dbReference>
<dbReference type="SUPFAM" id="SSF53474">
    <property type="entry name" value="alpha/beta-Hydrolases"/>
    <property type="match status" value="1"/>
</dbReference>
<dbReference type="InterPro" id="IPR050266">
    <property type="entry name" value="AB_hydrolase_sf"/>
</dbReference>
<dbReference type="PANTHER" id="PTHR43798">
    <property type="entry name" value="MONOACYLGLYCEROL LIPASE"/>
    <property type="match status" value="1"/>
</dbReference>
<reference evidence="2 3" key="1">
    <citation type="submission" date="2023-08" db="EMBL/GenBank/DDBJ databases">
        <authorList>
            <person name="Folkvardsen B D."/>
            <person name="Norman A."/>
        </authorList>
    </citation>
    <scope>NUCLEOTIDE SEQUENCE [LARGE SCALE GENOMIC DNA]</scope>
    <source>
        <strain evidence="2 3">Mu0083</strain>
    </source>
</reference>
<dbReference type="InterPro" id="IPR029058">
    <property type="entry name" value="AB_hydrolase_fold"/>
</dbReference>
<dbReference type="Gene3D" id="3.40.50.1820">
    <property type="entry name" value="alpha/beta hydrolase"/>
    <property type="match status" value="1"/>
</dbReference>
<name>A0ABM9LFA9_9MYCO</name>
<evidence type="ECO:0000313" key="3">
    <source>
        <dbReference type="Proteomes" id="UP001190336"/>
    </source>
</evidence>
<organism evidence="2 3">
    <name type="scientific">[Mycobacterium] kokjensenii</name>
    <dbReference type="NCBI Taxonomy" id="3064287"/>
    <lineage>
        <taxon>Bacteria</taxon>
        <taxon>Bacillati</taxon>
        <taxon>Actinomycetota</taxon>
        <taxon>Actinomycetes</taxon>
        <taxon>Mycobacteriales</taxon>
        <taxon>Mycobacteriaceae</taxon>
        <taxon>Mycolicibacter</taxon>
    </lineage>
</organism>
<dbReference type="EMBL" id="OY726394">
    <property type="protein sequence ID" value="CAJ1498044.1"/>
    <property type="molecule type" value="Genomic_DNA"/>
</dbReference>
<dbReference type="InterPro" id="IPR000073">
    <property type="entry name" value="AB_hydrolase_1"/>
</dbReference>
<sequence>MTSNTVNGLPAGVRQWRDGGRWLTTSAGRVFLRSADGDGPTVVLLHGFPSCSYDFRAVVDRLGGRSWLTMDFLGFGLSDKPNPHRYSLFEQADLVEQVVAATTGGPVVLAAHDMGTSVATELLARDIDGTLSFDLQRAVLTNGSVILERASLRPIQKILRGPFGGLAARLTNRRSFERGFGRLFGADHPLTAEEAEAQWALLRHHGGNRIAHLICAYLDERVQYAQRWHGAVRDWPKPLGFVWGLDDPVATTDVLDGLRELRPAADVVELPGLGHYPQIEDPQAFTDGVLGLLG</sequence>
<proteinExistence type="predicted"/>
<evidence type="ECO:0000259" key="1">
    <source>
        <dbReference type="Pfam" id="PF12697"/>
    </source>
</evidence>
<evidence type="ECO:0000313" key="2">
    <source>
        <dbReference type="EMBL" id="CAJ1498044.1"/>
    </source>
</evidence>
<dbReference type="GO" id="GO:0016787">
    <property type="term" value="F:hydrolase activity"/>
    <property type="evidence" value="ECO:0007669"/>
    <property type="project" value="UniProtKB-KW"/>
</dbReference>
<gene>
    <name evidence="2" type="ORF">MU0083_001828</name>
</gene>
<dbReference type="RefSeq" id="WP_308476844.1">
    <property type="nucleotide sequence ID" value="NZ_OY726394.1"/>
</dbReference>
<feature type="domain" description="AB hydrolase-1" evidence="1">
    <location>
        <begin position="42"/>
        <end position="285"/>
    </location>
</feature>